<keyword evidence="5" id="KW-0560">Oxidoreductase</keyword>
<dbReference type="InterPro" id="IPR036188">
    <property type="entry name" value="FAD/NAD-bd_sf"/>
</dbReference>
<organism evidence="6 7">
    <name type="scientific">Delitschia confertaspora ATCC 74209</name>
    <dbReference type="NCBI Taxonomy" id="1513339"/>
    <lineage>
        <taxon>Eukaryota</taxon>
        <taxon>Fungi</taxon>
        <taxon>Dikarya</taxon>
        <taxon>Ascomycota</taxon>
        <taxon>Pezizomycotina</taxon>
        <taxon>Dothideomycetes</taxon>
        <taxon>Pleosporomycetidae</taxon>
        <taxon>Pleosporales</taxon>
        <taxon>Delitschiaceae</taxon>
        <taxon>Delitschia</taxon>
    </lineage>
</organism>
<keyword evidence="7" id="KW-1185">Reference proteome</keyword>
<evidence type="ECO:0000313" key="6">
    <source>
        <dbReference type="EMBL" id="KAF2203778.1"/>
    </source>
</evidence>
<dbReference type="InterPro" id="IPR020946">
    <property type="entry name" value="Flavin_mOase-like"/>
</dbReference>
<dbReference type="PANTHER" id="PTHR23023">
    <property type="entry name" value="DIMETHYLANILINE MONOOXYGENASE"/>
    <property type="match status" value="1"/>
</dbReference>
<evidence type="ECO:0000256" key="3">
    <source>
        <dbReference type="ARBA" id="ARBA00022827"/>
    </source>
</evidence>
<dbReference type="SUPFAM" id="SSF51905">
    <property type="entry name" value="FAD/NAD(P)-binding domain"/>
    <property type="match status" value="2"/>
</dbReference>
<evidence type="ECO:0000256" key="5">
    <source>
        <dbReference type="ARBA" id="ARBA00023002"/>
    </source>
</evidence>
<dbReference type="GO" id="GO:0050660">
    <property type="term" value="F:flavin adenine dinucleotide binding"/>
    <property type="evidence" value="ECO:0007669"/>
    <property type="project" value="InterPro"/>
</dbReference>
<evidence type="ECO:0000256" key="2">
    <source>
        <dbReference type="ARBA" id="ARBA00022630"/>
    </source>
</evidence>
<sequence length="511" mass="57516">MISLNCKTIAIIGAGPSGLAAAKYCRAEKAFSKIVVFEQRSSTGGVWNYTPSERSESLFTIPRTDPSGGVQEPVWKEVGKSMDDLFIRTKEVANRDRENKVPVFVSPVYDELETNIPRPLMGFSDLDWPREAQLFPKHETVLQYIQKYGEGVQDLVQLETQVVNVEPADLQPTGAWRVRTRNLRSGEEKEDDFDAVIVANGHFIVPYVPDIPGIKEWSEKFPWSISHSKYFRNRRTFAAKKVIVVGNAASGVDISTQIAPICKHPLLWSNKSASRLSPSPSSLKRDLPPIKSLDPSTRTVEFEDGTIESAVDFIIFATGYFYSLPFLSNTSPPLITNGSRVENTYKHLFYAPRPTLSFVALPQRVIPFPIAEAQSSVLARVYSNRLSLPAYHEMKKWEEKRLAEVTAVGGTGNTGGDGEKSFHLLLFPKDGNYINELCSWASRAEPREGLENEGHGKVAKRWGEWEFWCRDNFPAIKRAWVEKADERHGIRTLDELGGFVFEEKDGERREG</sequence>
<dbReference type="EMBL" id="ML993893">
    <property type="protein sequence ID" value="KAF2203778.1"/>
    <property type="molecule type" value="Genomic_DNA"/>
</dbReference>
<dbReference type="Proteomes" id="UP000799536">
    <property type="component" value="Unassembled WGS sequence"/>
</dbReference>
<dbReference type="AlphaFoldDB" id="A0A9P4JQB3"/>
<dbReference type="Pfam" id="PF00743">
    <property type="entry name" value="FMO-like"/>
    <property type="match status" value="2"/>
</dbReference>
<keyword evidence="3" id="KW-0274">FAD</keyword>
<evidence type="ECO:0000256" key="4">
    <source>
        <dbReference type="ARBA" id="ARBA00022857"/>
    </source>
</evidence>
<evidence type="ECO:0000313" key="7">
    <source>
        <dbReference type="Proteomes" id="UP000799536"/>
    </source>
</evidence>
<dbReference type="PRINTS" id="PR00370">
    <property type="entry name" value="FMOXYGENASE"/>
</dbReference>
<keyword evidence="4" id="KW-0521">NADP</keyword>
<accession>A0A9P4JQB3</accession>
<protein>
    <submittedName>
        <fullName evidence="6">Flavin dependent monooxygenase-like protein</fullName>
    </submittedName>
</protein>
<dbReference type="Gene3D" id="3.50.50.60">
    <property type="entry name" value="FAD/NAD(P)-binding domain"/>
    <property type="match status" value="2"/>
</dbReference>
<dbReference type="OrthoDB" id="66881at2759"/>
<keyword evidence="6" id="KW-0503">Monooxygenase</keyword>
<comment type="similarity">
    <text evidence="1">Belongs to the FMO family.</text>
</comment>
<dbReference type="InterPro" id="IPR050346">
    <property type="entry name" value="FMO-like"/>
</dbReference>
<dbReference type="Pfam" id="PF13450">
    <property type="entry name" value="NAD_binding_8"/>
    <property type="match status" value="1"/>
</dbReference>
<dbReference type="GO" id="GO:0004499">
    <property type="term" value="F:N,N-dimethylaniline monooxygenase activity"/>
    <property type="evidence" value="ECO:0007669"/>
    <property type="project" value="InterPro"/>
</dbReference>
<name>A0A9P4JQB3_9PLEO</name>
<keyword evidence="2" id="KW-0285">Flavoprotein</keyword>
<dbReference type="GO" id="GO:0050661">
    <property type="term" value="F:NADP binding"/>
    <property type="evidence" value="ECO:0007669"/>
    <property type="project" value="InterPro"/>
</dbReference>
<proteinExistence type="inferred from homology"/>
<dbReference type="InterPro" id="IPR000960">
    <property type="entry name" value="Flavin_mOase"/>
</dbReference>
<evidence type="ECO:0000256" key="1">
    <source>
        <dbReference type="ARBA" id="ARBA00009183"/>
    </source>
</evidence>
<comment type="caution">
    <text evidence="6">The sequence shown here is derived from an EMBL/GenBank/DDBJ whole genome shotgun (WGS) entry which is preliminary data.</text>
</comment>
<reference evidence="6" key="1">
    <citation type="journal article" date="2020" name="Stud. Mycol.">
        <title>101 Dothideomycetes genomes: a test case for predicting lifestyles and emergence of pathogens.</title>
        <authorList>
            <person name="Haridas S."/>
            <person name="Albert R."/>
            <person name="Binder M."/>
            <person name="Bloem J."/>
            <person name="Labutti K."/>
            <person name="Salamov A."/>
            <person name="Andreopoulos B."/>
            <person name="Baker S."/>
            <person name="Barry K."/>
            <person name="Bills G."/>
            <person name="Bluhm B."/>
            <person name="Cannon C."/>
            <person name="Castanera R."/>
            <person name="Culley D."/>
            <person name="Daum C."/>
            <person name="Ezra D."/>
            <person name="Gonzalez J."/>
            <person name="Henrissat B."/>
            <person name="Kuo A."/>
            <person name="Liang C."/>
            <person name="Lipzen A."/>
            <person name="Lutzoni F."/>
            <person name="Magnuson J."/>
            <person name="Mondo S."/>
            <person name="Nolan M."/>
            <person name="Ohm R."/>
            <person name="Pangilinan J."/>
            <person name="Park H.-J."/>
            <person name="Ramirez L."/>
            <person name="Alfaro M."/>
            <person name="Sun H."/>
            <person name="Tritt A."/>
            <person name="Yoshinaga Y."/>
            <person name="Zwiers L.-H."/>
            <person name="Turgeon B."/>
            <person name="Goodwin S."/>
            <person name="Spatafora J."/>
            <person name="Crous P."/>
            <person name="Grigoriev I."/>
        </authorList>
    </citation>
    <scope>NUCLEOTIDE SEQUENCE</scope>
    <source>
        <strain evidence="6">ATCC 74209</strain>
    </source>
</reference>
<gene>
    <name evidence="6" type="ORF">GQ43DRAFT_454193</name>
</gene>